<accession>A0A1L7CYR8</accession>
<evidence type="ECO:0000313" key="4">
    <source>
        <dbReference type="Proteomes" id="UP000185469"/>
    </source>
</evidence>
<keyword evidence="2" id="KW-1133">Transmembrane helix</keyword>
<evidence type="ECO:0000313" key="3">
    <source>
        <dbReference type="EMBL" id="APT91035.1"/>
    </source>
</evidence>
<dbReference type="STRING" id="1437874.CSPHI_08305"/>
<dbReference type="RefSeq" id="WP_075692381.1">
    <property type="nucleotide sequence ID" value="NZ_CP009248.1"/>
</dbReference>
<sequence length="385" mass="44629">MSDSYNSRGMLYNARAQTGLLRQSNRIQAAQLAVEMAQYEMIDEHFTQLHGEMGEQTEALRGIDRAIRRQTRLLHEDNVRMVDAIDEQTAVLERSGEVAADQRFAQWRDGSPVGQRYYYEYRPRALAYLESYRRMSELWRAQVLLTVRRRLADYNSWRDPGWLPDAPDTGRFLPMPGRQSPPGAEREDLSQLPEPAEPAAASTELKALYYLSLVFTVLVVLPALTSMNLRGLIMAILPGLISWWLHTKVRAPEQAHRQWEEQSRQVAAENRRRAELAALIERDRLERRRWETENGRCRDRMTILVCEYLGLDLGADWSEDWATGAERERHARITEVIANEREKPPSLYDFHEPGTLALDMSMIDPLLRPMQSFRAQQIRVLDHAD</sequence>
<protein>
    <submittedName>
        <fullName evidence="3">Uncharacterized protein</fullName>
    </submittedName>
</protein>
<dbReference type="EMBL" id="CP009248">
    <property type="protein sequence ID" value="APT91035.1"/>
    <property type="molecule type" value="Genomic_DNA"/>
</dbReference>
<dbReference type="Proteomes" id="UP000185469">
    <property type="component" value="Chromosome"/>
</dbReference>
<keyword evidence="4" id="KW-1185">Reference proteome</keyword>
<gene>
    <name evidence="3" type="ORF">CSPHI_08305</name>
</gene>
<dbReference type="AlphaFoldDB" id="A0A1L7CYR8"/>
<dbReference type="KEGG" id="csph:CSPHI_08305"/>
<evidence type="ECO:0000256" key="2">
    <source>
        <dbReference type="SAM" id="Phobius"/>
    </source>
</evidence>
<dbReference type="OrthoDB" id="177947at2"/>
<keyword evidence="2" id="KW-0472">Membrane</keyword>
<evidence type="ECO:0000256" key="1">
    <source>
        <dbReference type="SAM" id="MobiDB-lite"/>
    </source>
</evidence>
<feature type="transmembrane region" description="Helical" evidence="2">
    <location>
        <begin position="207"/>
        <end position="225"/>
    </location>
</feature>
<feature type="region of interest" description="Disordered" evidence="1">
    <location>
        <begin position="168"/>
        <end position="197"/>
    </location>
</feature>
<proteinExistence type="predicted"/>
<reference evidence="3 4" key="1">
    <citation type="submission" date="2014-08" db="EMBL/GenBank/DDBJ databases">
        <title>Complete genome sequence of Corynebacterium sphenisci CECT 5990(T) (=DSM 44792(T)), isolated from healthy wild penguins.</title>
        <authorList>
            <person name="Ruckert C."/>
            <person name="Albersmeier A."/>
            <person name="Winkler A."/>
            <person name="Kalinowski J."/>
        </authorList>
    </citation>
    <scope>NUCLEOTIDE SEQUENCE [LARGE SCALE GENOMIC DNA]</scope>
    <source>
        <strain evidence="3 4">DSM 44792</strain>
    </source>
</reference>
<name>A0A1L7CYR8_9CORY</name>
<keyword evidence="2" id="KW-0812">Transmembrane</keyword>
<organism evidence="3 4">
    <name type="scientific">Corynebacterium sphenisci DSM 44792</name>
    <dbReference type="NCBI Taxonomy" id="1437874"/>
    <lineage>
        <taxon>Bacteria</taxon>
        <taxon>Bacillati</taxon>
        <taxon>Actinomycetota</taxon>
        <taxon>Actinomycetes</taxon>
        <taxon>Mycobacteriales</taxon>
        <taxon>Corynebacteriaceae</taxon>
        <taxon>Corynebacterium</taxon>
    </lineage>
</organism>